<comment type="caution">
    <text evidence="1">The sequence shown here is derived from an EMBL/GenBank/DDBJ whole genome shotgun (WGS) entry which is preliminary data.</text>
</comment>
<evidence type="ECO:0000313" key="2">
    <source>
        <dbReference type="Proteomes" id="UP001469553"/>
    </source>
</evidence>
<proteinExistence type="predicted"/>
<sequence>MNFHDNTEGIRDQSYGIRSDYCYLPFFCRYRRRGGKCCTDPCINNLIVGSVTPSKRNDSVGGETVQKLFRANIRRAVCKTVYLMVELMSWTMKVFSLKSPTEANAIIPCKGLIAVGFCVSGEL</sequence>
<gene>
    <name evidence="1" type="ORF">AMECASPLE_012292</name>
</gene>
<reference evidence="1 2" key="1">
    <citation type="submission" date="2021-06" db="EMBL/GenBank/DDBJ databases">
        <authorList>
            <person name="Palmer J.M."/>
        </authorList>
    </citation>
    <scope>NUCLEOTIDE SEQUENCE [LARGE SCALE GENOMIC DNA]</scope>
    <source>
        <strain evidence="1 2">AS_MEX2019</strain>
        <tissue evidence="1">Muscle</tissue>
    </source>
</reference>
<protein>
    <submittedName>
        <fullName evidence="1">Uncharacterized protein</fullName>
    </submittedName>
</protein>
<accession>A0ABV0XE38</accession>
<name>A0ABV0XE38_9TELE</name>
<dbReference type="EMBL" id="JAHRIP010000766">
    <property type="protein sequence ID" value="MEQ2279725.1"/>
    <property type="molecule type" value="Genomic_DNA"/>
</dbReference>
<dbReference type="Proteomes" id="UP001469553">
    <property type="component" value="Unassembled WGS sequence"/>
</dbReference>
<organism evidence="1 2">
    <name type="scientific">Ameca splendens</name>
    <dbReference type="NCBI Taxonomy" id="208324"/>
    <lineage>
        <taxon>Eukaryota</taxon>
        <taxon>Metazoa</taxon>
        <taxon>Chordata</taxon>
        <taxon>Craniata</taxon>
        <taxon>Vertebrata</taxon>
        <taxon>Euteleostomi</taxon>
        <taxon>Actinopterygii</taxon>
        <taxon>Neopterygii</taxon>
        <taxon>Teleostei</taxon>
        <taxon>Neoteleostei</taxon>
        <taxon>Acanthomorphata</taxon>
        <taxon>Ovalentaria</taxon>
        <taxon>Atherinomorphae</taxon>
        <taxon>Cyprinodontiformes</taxon>
        <taxon>Goodeidae</taxon>
        <taxon>Ameca</taxon>
    </lineage>
</organism>
<evidence type="ECO:0000313" key="1">
    <source>
        <dbReference type="EMBL" id="MEQ2279725.1"/>
    </source>
</evidence>
<keyword evidence="2" id="KW-1185">Reference proteome</keyword>